<accession>A0AAV7UVZ4</accession>
<protein>
    <submittedName>
        <fullName evidence="1">Uncharacterized protein</fullName>
    </submittedName>
</protein>
<proteinExistence type="predicted"/>
<organism evidence="1 2">
    <name type="scientific">Pleurodeles waltl</name>
    <name type="common">Iberian ribbed newt</name>
    <dbReference type="NCBI Taxonomy" id="8319"/>
    <lineage>
        <taxon>Eukaryota</taxon>
        <taxon>Metazoa</taxon>
        <taxon>Chordata</taxon>
        <taxon>Craniata</taxon>
        <taxon>Vertebrata</taxon>
        <taxon>Euteleostomi</taxon>
        <taxon>Amphibia</taxon>
        <taxon>Batrachia</taxon>
        <taxon>Caudata</taxon>
        <taxon>Salamandroidea</taxon>
        <taxon>Salamandridae</taxon>
        <taxon>Pleurodelinae</taxon>
        <taxon>Pleurodeles</taxon>
    </lineage>
</organism>
<sequence length="106" mass="12625">MLFFCAGNLDLLAGNLNLLRLNGDLQLPHLTEFDLLRRAENRLLYCDFSVVFPSLELDLFLLRSFDLDWLIQDLFDLSLDREHCLRDLDRDLVFLLCLEYERLREC</sequence>
<reference evidence="1" key="1">
    <citation type="journal article" date="2022" name="bioRxiv">
        <title>Sequencing and chromosome-scale assembly of the giantPleurodeles waltlgenome.</title>
        <authorList>
            <person name="Brown T."/>
            <person name="Elewa A."/>
            <person name="Iarovenko S."/>
            <person name="Subramanian E."/>
            <person name="Araus A.J."/>
            <person name="Petzold A."/>
            <person name="Susuki M."/>
            <person name="Suzuki K.-i.T."/>
            <person name="Hayashi T."/>
            <person name="Toyoda A."/>
            <person name="Oliveira C."/>
            <person name="Osipova E."/>
            <person name="Leigh N.D."/>
            <person name="Simon A."/>
            <person name="Yun M.H."/>
        </authorList>
    </citation>
    <scope>NUCLEOTIDE SEQUENCE</scope>
    <source>
        <strain evidence="1">20211129_DDA</strain>
        <tissue evidence="1">Liver</tissue>
    </source>
</reference>
<evidence type="ECO:0000313" key="2">
    <source>
        <dbReference type="Proteomes" id="UP001066276"/>
    </source>
</evidence>
<dbReference type="EMBL" id="JANPWB010000004">
    <property type="protein sequence ID" value="KAJ1192581.1"/>
    <property type="molecule type" value="Genomic_DNA"/>
</dbReference>
<evidence type="ECO:0000313" key="1">
    <source>
        <dbReference type="EMBL" id="KAJ1192581.1"/>
    </source>
</evidence>
<dbReference type="Proteomes" id="UP001066276">
    <property type="component" value="Chromosome 2_2"/>
</dbReference>
<dbReference type="AlphaFoldDB" id="A0AAV7UVZ4"/>
<name>A0AAV7UVZ4_PLEWA</name>
<gene>
    <name evidence="1" type="ORF">NDU88_001888</name>
</gene>
<comment type="caution">
    <text evidence="1">The sequence shown here is derived from an EMBL/GenBank/DDBJ whole genome shotgun (WGS) entry which is preliminary data.</text>
</comment>
<keyword evidence="2" id="KW-1185">Reference proteome</keyword>